<dbReference type="EC" id="5.3.3.2" evidence="4"/>
<dbReference type="InterPro" id="IPR015797">
    <property type="entry name" value="NUDIX_hydrolase-like_dom_sf"/>
</dbReference>
<dbReference type="InterPro" id="IPR011876">
    <property type="entry name" value="IsopentenylPP_isomerase_typ1"/>
</dbReference>
<dbReference type="PROSITE" id="PS51462">
    <property type="entry name" value="NUDIX"/>
    <property type="match status" value="1"/>
</dbReference>
<comment type="pathway">
    <text evidence="2">Isoprenoid biosynthesis; dimethylallyl diphosphate biosynthesis; dimethylallyl diphosphate from isopentenyl diphosphate: step 1/1.</text>
</comment>
<sequence>MPFALVSVGRPIFYRLPPRGFLRPPFAPRTFFRPPSRLALSVFTTRTMTSEAAQSKGFATIDLSKYDPEQSRLMDERCIVVDENDRAIGALDKKTCHLMENINDGLLHRAFSAFIFRPSDGALLLQQRATEKITFPDMWTNTCCSHPLDDFEEEKIEEDQLGVRVAASRKLEHELGIPKSQTPVDGFQYLTRIHYLAPSNGLWGEHEVDYILFMSGDVDVTPNLNEIRDYKYVSKQELIAMFDDPANSFTPWFKLIARDFLFGWWDELLARKKDELLAKRDSGIGLLWMAATLGKTSIGKLNRRNVLSANITKLCELVAEPAEPLALRLSSNLLVGVVRVYKVKHDIFLSEVTTCFTSLKRTILEINAAETSAAINLTSGSVRPDTITLNVPEPGTGMELEMDFSNFMWQDFMEPVAPNGQRRSSPPGITSQDFTGTQAQTQTQNERPLYTLDESYDFLTSNEPAGLDTGAMDLDVLGEDFDLGLGQDAFGDIIPLDDSGPTDPSSPAKRSKSKSKNTTKLGANLDPMYAREPSVPIQPLNLGDWAIGIQPSSSGVGLAASGGLVGFSSRAGSVEPFRFRSQEPQPFGADVPVPVQAPENVAQGDQEVPPAAAKKPKKKKTGAIQDPRTELTDDELIASRNNYLQASL</sequence>
<dbReference type="GO" id="GO:0046872">
    <property type="term" value="F:metal ion binding"/>
    <property type="evidence" value="ECO:0007669"/>
    <property type="project" value="UniProtKB-KW"/>
</dbReference>
<dbReference type="AlphaFoldDB" id="A0A8H3HFQ2"/>
<feature type="domain" description="Nudix hydrolase" evidence="14">
    <location>
        <begin position="106"/>
        <end position="255"/>
    </location>
</feature>
<comment type="similarity">
    <text evidence="3">Belongs to the IPP isomerase type 1 family.</text>
</comment>
<proteinExistence type="inferred from homology"/>
<dbReference type="PANTHER" id="PTHR10885:SF0">
    <property type="entry name" value="ISOPENTENYL-DIPHOSPHATE DELTA-ISOMERASE"/>
    <property type="match status" value="1"/>
</dbReference>
<dbReference type="EMBL" id="CAJMWT010005690">
    <property type="protein sequence ID" value="CAE6508590.1"/>
    <property type="molecule type" value="Genomic_DNA"/>
</dbReference>
<keyword evidence="8" id="KW-0752">Steroid biosynthesis</keyword>
<feature type="region of interest" description="Disordered" evidence="13">
    <location>
        <begin position="416"/>
        <end position="449"/>
    </location>
</feature>
<dbReference type="FunFam" id="3.90.79.10:FF:000012">
    <property type="entry name" value="Isopentenyl-diphosphate Delta-isomerase 1"/>
    <property type="match status" value="1"/>
</dbReference>
<accession>A0A8H3HFQ2</accession>
<evidence type="ECO:0000256" key="6">
    <source>
        <dbReference type="ARBA" id="ARBA00022723"/>
    </source>
</evidence>
<evidence type="ECO:0000256" key="9">
    <source>
        <dbReference type="ARBA" id="ARBA00023098"/>
    </source>
</evidence>
<gene>
    <name evidence="15" type="ORF">RDB_LOCUS149214</name>
</gene>
<dbReference type="GO" id="GO:0009240">
    <property type="term" value="P:isopentenyl diphosphate biosynthetic process"/>
    <property type="evidence" value="ECO:0007669"/>
    <property type="project" value="TreeGrafter"/>
</dbReference>
<comment type="catalytic activity">
    <reaction evidence="12">
        <text>isopentenyl diphosphate = dimethylallyl diphosphate</text>
        <dbReference type="Rhea" id="RHEA:23284"/>
        <dbReference type="ChEBI" id="CHEBI:57623"/>
        <dbReference type="ChEBI" id="CHEBI:128769"/>
        <dbReference type="EC" id="5.3.3.2"/>
    </reaction>
    <physiologicalReaction direction="left-to-right" evidence="12">
        <dbReference type="Rhea" id="RHEA:23285"/>
    </physiologicalReaction>
</comment>
<evidence type="ECO:0000256" key="11">
    <source>
        <dbReference type="ARBA" id="ARBA00023235"/>
    </source>
</evidence>
<dbReference type="Proteomes" id="UP000663843">
    <property type="component" value="Unassembled WGS sequence"/>
</dbReference>
<dbReference type="CDD" id="cd02885">
    <property type="entry name" value="NUDIX_IPP_Isomerase"/>
    <property type="match status" value="1"/>
</dbReference>
<evidence type="ECO:0000313" key="15">
    <source>
        <dbReference type="EMBL" id="CAE6508590.1"/>
    </source>
</evidence>
<dbReference type="PANTHER" id="PTHR10885">
    <property type="entry name" value="ISOPENTENYL-DIPHOSPHATE DELTA-ISOMERASE"/>
    <property type="match status" value="1"/>
</dbReference>
<evidence type="ECO:0000256" key="4">
    <source>
        <dbReference type="ARBA" id="ARBA00012057"/>
    </source>
</evidence>
<dbReference type="GO" id="GO:0005737">
    <property type="term" value="C:cytoplasm"/>
    <property type="evidence" value="ECO:0007669"/>
    <property type="project" value="TreeGrafter"/>
</dbReference>
<keyword evidence="5" id="KW-0444">Lipid biosynthesis</keyword>
<evidence type="ECO:0000256" key="8">
    <source>
        <dbReference type="ARBA" id="ARBA00022955"/>
    </source>
</evidence>
<evidence type="ECO:0000256" key="5">
    <source>
        <dbReference type="ARBA" id="ARBA00022516"/>
    </source>
</evidence>
<evidence type="ECO:0000256" key="10">
    <source>
        <dbReference type="ARBA" id="ARBA00023229"/>
    </source>
</evidence>
<keyword evidence="9" id="KW-0443">Lipid metabolism</keyword>
<reference evidence="15" key="1">
    <citation type="submission" date="2021-01" db="EMBL/GenBank/DDBJ databases">
        <authorList>
            <person name="Kaushik A."/>
        </authorList>
    </citation>
    <scope>NUCLEOTIDE SEQUENCE</scope>
    <source>
        <strain evidence="15">AG2-2IIIB</strain>
    </source>
</reference>
<dbReference type="InterPro" id="IPR006910">
    <property type="entry name" value="Rad21_Rec8_N"/>
</dbReference>
<keyword evidence="6" id="KW-0479">Metal-binding</keyword>
<dbReference type="NCBIfam" id="TIGR02150">
    <property type="entry name" value="IPP_isom_1"/>
    <property type="match status" value="1"/>
</dbReference>
<feature type="region of interest" description="Disordered" evidence="13">
    <location>
        <begin position="492"/>
        <end position="524"/>
    </location>
</feature>
<protein>
    <recommendedName>
        <fullName evidence="4">isopentenyl-diphosphate Delta-isomerase</fullName>
        <ecNumber evidence="4">5.3.3.2</ecNumber>
    </recommendedName>
</protein>
<dbReference type="GO" id="GO:0050992">
    <property type="term" value="P:dimethylallyl diphosphate biosynthetic process"/>
    <property type="evidence" value="ECO:0007669"/>
    <property type="project" value="UniProtKB-UniPathway"/>
</dbReference>
<dbReference type="InterPro" id="IPR000086">
    <property type="entry name" value="NUDIX_hydrolase_dom"/>
</dbReference>
<evidence type="ECO:0000256" key="12">
    <source>
        <dbReference type="ARBA" id="ARBA00029294"/>
    </source>
</evidence>
<evidence type="ECO:0000256" key="7">
    <source>
        <dbReference type="ARBA" id="ARBA00022842"/>
    </source>
</evidence>
<dbReference type="UniPathway" id="UPA00059">
    <property type="reaction ID" value="UER00104"/>
</dbReference>
<evidence type="ECO:0000313" key="16">
    <source>
        <dbReference type="Proteomes" id="UP000663843"/>
    </source>
</evidence>
<dbReference type="GO" id="GO:0004452">
    <property type="term" value="F:isopentenyl-diphosphate delta-isomerase activity"/>
    <property type="evidence" value="ECO:0007669"/>
    <property type="project" value="UniProtKB-EC"/>
</dbReference>
<dbReference type="Pfam" id="PF00293">
    <property type="entry name" value="NUDIX"/>
    <property type="match status" value="1"/>
</dbReference>
<keyword evidence="10" id="KW-0414">Isoprene biosynthesis</keyword>
<evidence type="ECO:0000256" key="1">
    <source>
        <dbReference type="ARBA" id="ARBA00001946"/>
    </source>
</evidence>
<dbReference type="Gene3D" id="3.90.79.10">
    <property type="entry name" value="Nucleoside Triphosphate Pyrophosphohydrolase"/>
    <property type="match status" value="1"/>
</dbReference>
<name>A0A8H3HFQ2_9AGAM</name>
<organism evidence="15 16">
    <name type="scientific">Rhizoctonia solani</name>
    <dbReference type="NCBI Taxonomy" id="456999"/>
    <lineage>
        <taxon>Eukaryota</taxon>
        <taxon>Fungi</taxon>
        <taxon>Dikarya</taxon>
        <taxon>Basidiomycota</taxon>
        <taxon>Agaricomycotina</taxon>
        <taxon>Agaricomycetes</taxon>
        <taxon>Cantharellales</taxon>
        <taxon>Ceratobasidiaceae</taxon>
        <taxon>Rhizoctonia</taxon>
    </lineage>
</organism>
<dbReference type="Pfam" id="PF04825">
    <property type="entry name" value="Rad21_Rec8_N"/>
    <property type="match status" value="1"/>
</dbReference>
<feature type="compositionally biased region" description="Polar residues" evidence="13">
    <location>
        <begin position="421"/>
        <end position="446"/>
    </location>
</feature>
<keyword evidence="11" id="KW-0413">Isomerase</keyword>
<evidence type="ECO:0000256" key="3">
    <source>
        <dbReference type="ARBA" id="ARBA00007579"/>
    </source>
</evidence>
<evidence type="ECO:0000259" key="14">
    <source>
        <dbReference type="PROSITE" id="PS51462"/>
    </source>
</evidence>
<keyword evidence="7" id="KW-0460">Magnesium</keyword>
<dbReference type="SUPFAM" id="SSF55811">
    <property type="entry name" value="Nudix"/>
    <property type="match status" value="1"/>
</dbReference>
<evidence type="ECO:0000256" key="13">
    <source>
        <dbReference type="SAM" id="MobiDB-lite"/>
    </source>
</evidence>
<comment type="caution">
    <text evidence="15">The sequence shown here is derived from an EMBL/GenBank/DDBJ whole genome shotgun (WGS) entry which is preliminary data.</text>
</comment>
<feature type="region of interest" description="Disordered" evidence="13">
    <location>
        <begin position="581"/>
        <end position="636"/>
    </location>
</feature>
<dbReference type="GO" id="GO:0006694">
    <property type="term" value="P:steroid biosynthetic process"/>
    <property type="evidence" value="ECO:0007669"/>
    <property type="project" value="UniProtKB-KW"/>
</dbReference>
<evidence type="ECO:0000256" key="2">
    <source>
        <dbReference type="ARBA" id="ARBA00004826"/>
    </source>
</evidence>
<comment type="cofactor">
    <cofactor evidence="1">
        <name>Mg(2+)</name>
        <dbReference type="ChEBI" id="CHEBI:18420"/>
    </cofactor>
</comment>